<dbReference type="SUPFAM" id="SSF53850">
    <property type="entry name" value="Periplasmic binding protein-like II"/>
    <property type="match status" value="1"/>
</dbReference>
<dbReference type="InterPro" id="IPR005119">
    <property type="entry name" value="LysR_subst-bd"/>
</dbReference>
<dbReference type="Gene3D" id="3.40.190.290">
    <property type="match status" value="1"/>
</dbReference>
<protein>
    <submittedName>
        <fullName evidence="7">LysR family transcriptional regulator</fullName>
    </submittedName>
</protein>
<proteinExistence type="inferred from homology"/>
<feature type="coiled-coil region" evidence="5">
    <location>
        <begin position="62"/>
        <end position="89"/>
    </location>
</feature>
<keyword evidence="5" id="KW-0175">Coiled coil</keyword>
<dbReference type="AlphaFoldDB" id="A0A4S8F022"/>
<feature type="domain" description="HTH lysR-type" evidence="6">
    <location>
        <begin position="1"/>
        <end position="59"/>
    </location>
</feature>
<dbReference type="Pfam" id="PF00126">
    <property type="entry name" value="HTH_1"/>
    <property type="match status" value="1"/>
</dbReference>
<name>A0A4S8F022_9BURK</name>
<dbReference type="OrthoDB" id="9026421at2"/>
<evidence type="ECO:0000256" key="2">
    <source>
        <dbReference type="ARBA" id="ARBA00023015"/>
    </source>
</evidence>
<dbReference type="PROSITE" id="PS50931">
    <property type="entry name" value="HTH_LYSR"/>
    <property type="match status" value="1"/>
</dbReference>
<sequence>MDKLQAMATFVAVVDAGSFVGAMDTTGLSKPAVSRQVAELERLIGSRLLHRTTRSLSLTEDGRRYYERCKELLAAINDAENEAGQQVRQAHGRLRVGAPQDFGVEFLAPLWGQFLAQNPNVELDVVLSDRVMDLVEEGYDLVVRIGHTPNSSLVGRTLAHTRMLLCASPEYLASAAPLESPEDLAHHAVVAYSYFSTGDTWRLRDAQGREQAVRVHPRVHTSSGASCRALAVTGQGIILQPDFLLYRELMAGTLVPVLPQWHCNELTIQALYPTRTLVPVKVQRLRDFLVQALAAPPWSAVDTASLAKTAKPRKKR</sequence>
<accession>A0A4S8F022</accession>
<evidence type="ECO:0000256" key="4">
    <source>
        <dbReference type="ARBA" id="ARBA00023163"/>
    </source>
</evidence>
<dbReference type="Proteomes" id="UP000308917">
    <property type="component" value="Unassembled WGS sequence"/>
</dbReference>
<evidence type="ECO:0000313" key="8">
    <source>
        <dbReference type="Proteomes" id="UP000308917"/>
    </source>
</evidence>
<dbReference type="RefSeq" id="WP_136573743.1">
    <property type="nucleotide sequence ID" value="NZ_STFG01000011.1"/>
</dbReference>
<keyword evidence="2" id="KW-0805">Transcription regulation</keyword>
<keyword evidence="4" id="KW-0804">Transcription</keyword>
<evidence type="ECO:0000256" key="5">
    <source>
        <dbReference type="SAM" id="Coils"/>
    </source>
</evidence>
<evidence type="ECO:0000313" key="7">
    <source>
        <dbReference type="EMBL" id="THU00219.1"/>
    </source>
</evidence>
<comment type="caution">
    <text evidence="7">The sequence shown here is derived from an EMBL/GenBank/DDBJ whole genome shotgun (WGS) entry which is preliminary data.</text>
</comment>
<dbReference type="InterPro" id="IPR036388">
    <property type="entry name" value="WH-like_DNA-bd_sf"/>
</dbReference>
<keyword evidence="8" id="KW-1185">Reference proteome</keyword>
<dbReference type="PANTHER" id="PTHR30537">
    <property type="entry name" value="HTH-TYPE TRANSCRIPTIONAL REGULATOR"/>
    <property type="match status" value="1"/>
</dbReference>
<dbReference type="SUPFAM" id="SSF46785">
    <property type="entry name" value="Winged helix' DNA-binding domain"/>
    <property type="match status" value="1"/>
</dbReference>
<dbReference type="EMBL" id="STFG01000011">
    <property type="protein sequence ID" value="THU00219.1"/>
    <property type="molecule type" value="Genomic_DNA"/>
</dbReference>
<reference evidence="7 8" key="1">
    <citation type="journal article" date="2015" name="Antonie Van Leeuwenhoek">
        <title>Lampropedia puyangensis sp. nov., isolated from symptomatic bark of Populus ? euramericana canker and emended description of Lampropedia hyalina (Ehrenberg 1832) Lee et al. 2004.</title>
        <authorList>
            <person name="Li Y."/>
            <person name="Wang T."/>
            <person name="Piao C.G."/>
            <person name="Wang L.F."/>
            <person name="Tian G.Z."/>
            <person name="Zhu T.H."/>
            <person name="Guo M.W."/>
        </authorList>
    </citation>
    <scope>NUCLEOTIDE SEQUENCE [LARGE SCALE GENOMIC DNA]</scope>
    <source>
        <strain evidence="7 8">2-bin</strain>
    </source>
</reference>
<dbReference type="InterPro" id="IPR058163">
    <property type="entry name" value="LysR-type_TF_proteobact-type"/>
</dbReference>
<dbReference type="CDD" id="cd08422">
    <property type="entry name" value="PBP2_CrgA_like"/>
    <property type="match status" value="1"/>
</dbReference>
<dbReference type="InterPro" id="IPR036390">
    <property type="entry name" value="WH_DNA-bd_sf"/>
</dbReference>
<evidence type="ECO:0000259" key="6">
    <source>
        <dbReference type="PROSITE" id="PS50931"/>
    </source>
</evidence>
<dbReference type="Gene3D" id="1.10.10.10">
    <property type="entry name" value="Winged helix-like DNA-binding domain superfamily/Winged helix DNA-binding domain"/>
    <property type="match status" value="1"/>
</dbReference>
<dbReference type="GO" id="GO:0043565">
    <property type="term" value="F:sequence-specific DNA binding"/>
    <property type="evidence" value="ECO:0007669"/>
    <property type="project" value="TreeGrafter"/>
</dbReference>
<dbReference type="GO" id="GO:0006351">
    <property type="term" value="P:DNA-templated transcription"/>
    <property type="evidence" value="ECO:0007669"/>
    <property type="project" value="TreeGrafter"/>
</dbReference>
<dbReference type="Pfam" id="PF03466">
    <property type="entry name" value="LysR_substrate"/>
    <property type="match status" value="1"/>
</dbReference>
<gene>
    <name evidence="7" type="ORF">E9531_10625</name>
</gene>
<dbReference type="GO" id="GO:0003700">
    <property type="term" value="F:DNA-binding transcription factor activity"/>
    <property type="evidence" value="ECO:0007669"/>
    <property type="project" value="InterPro"/>
</dbReference>
<dbReference type="PANTHER" id="PTHR30537:SF5">
    <property type="entry name" value="HTH-TYPE TRANSCRIPTIONAL ACTIVATOR TTDR-RELATED"/>
    <property type="match status" value="1"/>
</dbReference>
<comment type="similarity">
    <text evidence="1">Belongs to the LysR transcriptional regulatory family.</text>
</comment>
<dbReference type="FunFam" id="1.10.10.10:FF:000001">
    <property type="entry name" value="LysR family transcriptional regulator"/>
    <property type="match status" value="1"/>
</dbReference>
<evidence type="ECO:0000256" key="3">
    <source>
        <dbReference type="ARBA" id="ARBA00023125"/>
    </source>
</evidence>
<keyword evidence="3" id="KW-0238">DNA-binding</keyword>
<dbReference type="InterPro" id="IPR000847">
    <property type="entry name" value="LysR_HTH_N"/>
</dbReference>
<evidence type="ECO:0000256" key="1">
    <source>
        <dbReference type="ARBA" id="ARBA00009437"/>
    </source>
</evidence>
<organism evidence="7 8">
    <name type="scientific">Lampropedia puyangensis</name>
    <dbReference type="NCBI Taxonomy" id="1330072"/>
    <lineage>
        <taxon>Bacteria</taxon>
        <taxon>Pseudomonadati</taxon>
        <taxon>Pseudomonadota</taxon>
        <taxon>Betaproteobacteria</taxon>
        <taxon>Burkholderiales</taxon>
        <taxon>Comamonadaceae</taxon>
        <taxon>Lampropedia</taxon>
    </lineage>
</organism>